<evidence type="ECO:0000313" key="3">
    <source>
        <dbReference type="EMBL" id="AAP73905.1"/>
    </source>
</evidence>
<keyword evidence="3" id="KW-0614">Plasmid</keyword>
<keyword evidence="1" id="KW-1133">Transmembrane helix</keyword>
<gene>
    <name evidence="3" type="ORF">PBD2.020</name>
</gene>
<proteinExistence type="predicted"/>
<keyword evidence="1" id="KW-0472">Membrane</keyword>
<evidence type="ECO:0000259" key="2">
    <source>
        <dbReference type="Pfam" id="PF07811"/>
    </source>
</evidence>
<dbReference type="AlphaFoldDB" id="Q6XNC6"/>
<protein>
    <recommendedName>
        <fullName evidence="2">TadE-like domain-containing protein</fullName>
    </recommendedName>
</protein>
<geneLocation type="plasmid" evidence="3">
    <name>pBD2</name>
</geneLocation>
<accession>Q6XNC6</accession>
<sequence>MSLCPIRLDTTRPDGAEIPRDHRLTTHHRRRGTMQPSTATPLARLRSQLSSDRGGVLETVIIWPVVLLLFFGAVQGALYFHARNVAMKAGEEGLRQARSQFGTSAAGTAAAYGFITQTGATVLRGPAVSVTRNQREATVRIVGQPISLIPFLNLTVNIDQSAPVERVTNPGDPW</sequence>
<dbReference type="Pfam" id="PF07811">
    <property type="entry name" value="TadE"/>
    <property type="match status" value="1"/>
</dbReference>
<organism evidence="3">
    <name type="scientific">Rhodococcus erythropolis</name>
    <name type="common">Arthrobacter picolinophilus</name>
    <dbReference type="NCBI Taxonomy" id="1833"/>
    <lineage>
        <taxon>Bacteria</taxon>
        <taxon>Bacillati</taxon>
        <taxon>Actinomycetota</taxon>
        <taxon>Actinomycetes</taxon>
        <taxon>Mycobacteriales</taxon>
        <taxon>Nocardiaceae</taxon>
        <taxon>Rhodococcus</taxon>
        <taxon>Rhodococcus erythropolis group</taxon>
    </lineage>
</organism>
<name>Q6XNC6_RHOER</name>
<keyword evidence="1" id="KW-0812">Transmembrane</keyword>
<reference evidence="3" key="1">
    <citation type="journal article" date="2003" name="J. Bacteriol.">
        <title>Complete nucleotide sequence and genetic organization of the 210-kilobase linear plasmid of Rhodococcus erythropolis BD2.</title>
        <authorList>
            <person name="Stecker C."/>
            <person name="Johann A."/>
            <person name="Herzberg C."/>
            <person name="Averhoff B."/>
            <person name="Gottschalk G."/>
        </authorList>
    </citation>
    <scope>NUCLEOTIDE SEQUENCE</scope>
    <source>
        <strain evidence="3">BD2</strain>
        <plasmid evidence="3">pBD2</plasmid>
    </source>
</reference>
<dbReference type="EMBL" id="AY223810">
    <property type="protein sequence ID" value="AAP73905.1"/>
    <property type="molecule type" value="Genomic_DNA"/>
</dbReference>
<evidence type="ECO:0000256" key="1">
    <source>
        <dbReference type="SAM" id="Phobius"/>
    </source>
</evidence>
<dbReference type="InterPro" id="IPR012495">
    <property type="entry name" value="TadE-like_dom"/>
</dbReference>
<feature type="transmembrane region" description="Helical" evidence="1">
    <location>
        <begin position="60"/>
        <end position="80"/>
    </location>
</feature>
<feature type="domain" description="TadE-like" evidence="2">
    <location>
        <begin position="57"/>
        <end position="95"/>
    </location>
</feature>